<evidence type="ECO:0000313" key="2">
    <source>
        <dbReference type="Proteomes" id="UP000202419"/>
    </source>
</evidence>
<dbReference type="GeneID" id="5659405"/>
<dbReference type="PROSITE" id="PS51257">
    <property type="entry name" value="PROKAR_LIPOPROTEIN"/>
    <property type="match status" value="1"/>
</dbReference>
<organism evidence="1 2">
    <name type="scientific">Paramecium bursaria Chlorella virus NY2A</name>
    <name type="common">PBCV-NY2A</name>
    <dbReference type="NCBI Taxonomy" id="46021"/>
    <lineage>
        <taxon>Viruses</taxon>
        <taxon>Varidnaviria</taxon>
        <taxon>Bamfordvirae</taxon>
        <taxon>Nucleocytoviricota</taxon>
        <taxon>Megaviricetes</taxon>
        <taxon>Algavirales</taxon>
        <taxon>Phycodnaviridae</taxon>
        <taxon>Chlorovirus</taxon>
        <taxon>Chlorovirus americanus</taxon>
    </lineage>
</organism>
<sequence>MQRTLYILSYIVFACFHVASAVEDCRDERSAYRRLCDRLRDDVSSHRSRSSSAMFRRTSRRPPDEIVSYLYRY</sequence>
<reference evidence="1 2" key="1">
    <citation type="journal article" date="2007" name="Virology">
        <title>Sequence and annotation of the 369-kb NY-2A and the 345-kb AR158 viruses that infect Chlorella NC64A.</title>
        <authorList>
            <person name="Fitzgerald L.A."/>
            <person name="Graves M.V."/>
            <person name="Li X."/>
            <person name="Feldblyum T."/>
            <person name="Nierman W.C."/>
            <person name="Van Etten J.L."/>
        </authorList>
    </citation>
    <scope>NUCLEOTIDE SEQUENCE [LARGE SCALE GENOMIC DNA]</scope>
    <source>
        <strain evidence="1 2">NY-2A</strain>
    </source>
</reference>
<proteinExistence type="predicted"/>
<keyword evidence="2" id="KW-1185">Reference proteome</keyword>
<protein>
    <submittedName>
        <fullName evidence="1">Uncharacterized protein b326R</fullName>
    </submittedName>
</protein>
<accession>A7IWK1</accession>
<dbReference type="EMBL" id="DQ491002">
    <property type="protein sequence ID" value="ABT14725.1"/>
    <property type="molecule type" value="Genomic_DNA"/>
</dbReference>
<dbReference type="RefSeq" id="YP_001497522.1">
    <property type="nucleotide sequence ID" value="NC_009898.1"/>
</dbReference>
<dbReference type="KEGG" id="vg:5659405"/>
<gene>
    <name evidence="1" type="primary">b326R</name>
    <name evidence="1" type="ORF">NY2A_b326R</name>
</gene>
<dbReference type="Proteomes" id="UP000202419">
    <property type="component" value="Segment"/>
</dbReference>
<organismHost>
    <name type="scientific">Chlorella</name>
    <dbReference type="NCBI Taxonomy" id="3071"/>
</organismHost>
<name>A7IWK1_PBCVN</name>
<evidence type="ECO:0000313" key="1">
    <source>
        <dbReference type="EMBL" id="ABT14725.1"/>
    </source>
</evidence>